<keyword evidence="8 9" id="KW-0472">Membrane</keyword>
<reference evidence="12" key="1">
    <citation type="submission" date="2015-09" db="EMBL/GenBank/DDBJ databases">
        <authorList>
            <consortium name="Pathogen Informatics"/>
        </authorList>
    </citation>
    <scope>NUCLEOTIDE SEQUENCE [LARGE SCALE GENOMIC DNA]</scope>
    <source>
        <strain evidence="12">Lake Konstanz</strain>
    </source>
</reference>
<dbReference type="AlphaFoldDB" id="A0A0S4JM95"/>
<dbReference type="Pfam" id="PF00153">
    <property type="entry name" value="Mito_carr"/>
    <property type="match status" value="3"/>
</dbReference>
<dbReference type="GO" id="GO:1990575">
    <property type="term" value="P:mitochondrial L-ornithine transmembrane transport"/>
    <property type="evidence" value="ECO:0007669"/>
    <property type="project" value="TreeGrafter"/>
</dbReference>
<keyword evidence="5" id="KW-0677">Repeat</keyword>
<feature type="repeat" description="Solcar" evidence="9">
    <location>
        <begin position="2"/>
        <end position="86"/>
    </location>
</feature>
<dbReference type="OrthoDB" id="409586at2759"/>
<evidence type="ECO:0000313" key="12">
    <source>
        <dbReference type="Proteomes" id="UP000051952"/>
    </source>
</evidence>
<dbReference type="InterPro" id="IPR050567">
    <property type="entry name" value="Mitochondrial_Carrier"/>
</dbReference>
<organism evidence="11 12">
    <name type="scientific">Bodo saltans</name>
    <name type="common">Flagellated protozoan</name>
    <dbReference type="NCBI Taxonomy" id="75058"/>
    <lineage>
        <taxon>Eukaryota</taxon>
        <taxon>Discoba</taxon>
        <taxon>Euglenozoa</taxon>
        <taxon>Kinetoplastea</taxon>
        <taxon>Metakinetoplastina</taxon>
        <taxon>Eubodonida</taxon>
        <taxon>Bodonidae</taxon>
        <taxon>Bodo</taxon>
    </lineage>
</organism>
<gene>
    <name evidence="11" type="ORF">BSAL_32495</name>
</gene>
<dbReference type="GO" id="GO:0031966">
    <property type="term" value="C:mitochondrial membrane"/>
    <property type="evidence" value="ECO:0007669"/>
    <property type="project" value="UniProtKB-SubCell"/>
</dbReference>
<dbReference type="EMBL" id="CYKH01001938">
    <property type="protein sequence ID" value="CUG91522.1"/>
    <property type="molecule type" value="Genomic_DNA"/>
</dbReference>
<keyword evidence="6" id="KW-1133">Transmembrane helix</keyword>
<dbReference type="PANTHER" id="PTHR45624">
    <property type="entry name" value="MITOCHONDRIAL BASIC AMINO ACIDS TRANSPORTER-RELATED"/>
    <property type="match status" value="1"/>
</dbReference>
<keyword evidence="3 10" id="KW-0813">Transport</keyword>
<evidence type="ECO:0000256" key="4">
    <source>
        <dbReference type="ARBA" id="ARBA00022692"/>
    </source>
</evidence>
<comment type="subcellular location">
    <subcellularLocation>
        <location evidence="1">Mitochondrion membrane</location>
        <topology evidence="1">Multi-pass membrane protein</topology>
    </subcellularLocation>
</comment>
<evidence type="ECO:0000256" key="1">
    <source>
        <dbReference type="ARBA" id="ARBA00004225"/>
    </source>
</evidence>
<dbReference type="PROSITE" id="PS50920">
    <property type="entry name" value="SOLCAR"/>
    <property type="match status" value="3"/>
</dbReference>
<evidence type="ECO:0000256" key="7">
    <source>
        <dbReference type="ARBA" id="ARBA00023128"/>
    </source>
</evidence>
<evidence type="ECO:0000256" key="5">
    <source>
        <dbReference type="ARBA" id="ARBA00022737"/>
    </source>
</evidence>
<evidence type="ECO:0000256" key="10">
    <source>
        <dbReference type="RuleBase" id="RU000488"/>
    </source>
</evidence>
<keyword evidence="12" id="KW-1185">Reference proteome</keyword>
<evidence type="ECO:0000256" key="3">
    <source>
        <dbReference type="ARBA" id="ARBA00022448"/>
    </source>
</evidence>
<evidence type="ECO:0000256" key="2">
    <source>
        <dbReference type="ARBA" id="ARBA00006375"/>
    </source>
</evidence>
<protein>
    <submittedName>
        <fullName evidence="11">Mitochondrial carrier protein, putative</fullName>
    </submittedName>
</protein>
<dbReference type="Gene3D" id="1.50.40.10">
    <property type="entry name" value="Mitochondrial carrier domain"/>
    <property type="match status" value="1"/>
</dbReference>
<evidence type="ECO:0000256" key="9">
    <source>
        <dbReference type="PROSITE-ProRule" id="PRU00282"/>
    </source>
</evidence>
<comment type="similarity">
    <text evidence="2 10">Belongs to the mitochondrial carrier (TC 2.A.29) family.</text>
</comment>
<feature type="repeat" description="Solcar" evidence="9">
    <location>
        <begin position="201"/>
        <end position="286"/>
    </location>
</feature>
<sequence>MSDTAKHLCSGTVAGLLAKIVEFPLDTIKVRVQADAKAYNGYTHCAKTIFRNEGFWSFYRGIGAPMMGGGAENAVCFTAFAFGGDAYRRLFNMASKTSEVSAGEVIFSGMIAGCAVAHVLTPVELLKCNMQVQNMRKPEEREYTSVIDCARKMIRKGGIQSLFTGHTATLAREVPGNGAWFGFYHLTKRMLTPAGTSSDDLPIWKLMLSGGVGGVMYWTAFFPADVVKTRMQIDPVYGNLGLVRGLGALYKEGGIKTLYSGWGITAFRAFPANAIIFSVYEICASHWDNVLFPEVPKIV</sequence>
<evidence type="ECO:0000313" key="11">
    <source>
        <dbReference type="EMBL" id="CUG91522.1"/>
    </source>
</evidence>
<dbReference type="GO" id="GO:0000064">
    <property type="term" value="F:L-ornithine transmembrane transporter activity"/>
    <property type="evidence" value="ECO:0007669"/>
    <property type="project" value="TreeGrafter"/>
</dbReference>
<dbReference type="OMA" id="VYRESGW"/>
<dbReference type="InterPro" id="IPR018108">
    <property type="entry name" value="MCP_transmembrane"/>
</dbReference>
<name>A0A0S4JM95_BODSA</name>
<proteinExistence type="inferred from homology"/>
<dbReference type="PANTHER" id="PTHR45624:SF12">
    <property type="entry name" value="MITOCHONDRIAL ORNITHINE TRANSPORTER 1"/>
    <property type="match status" value="1"/>
</dbReference>
<keyword evidence="4 9" id="KW-0812">Transmembrane</keyword>
<dbReference type="Proteomes" id="UP000051952">
    <property type="component" value="Unassembled WGS sequence"/>
</dbReference>
<accession>A0A0S4JM95</accession>
<evidence type="ECO:0000256" key="6">
    <source>
        <dbReference type="ARBA" id="ARBA00022989"/>
    </source>
</evidence>
<keyword evidence="7" id="KW-0496">Mitochondrion</keyword>
<dbReference type="VEuPathDB" id="TriTrypDB:BSAL_32495"/>
<evidence type="ECO:0000256" key="8">
    <source>
        <dbReference type="ARBA" id="ARBA00023136"/>
    </source>
</evidence>
<feature type="repeat" description="Solcar" evidence="9">
    <location>
        <begin position="100"/>
        <end position="190"/>
    </location>
</feature>
<dbReference type="SUPFAM" id="SSF103506">
    <property type="entry name" value="Mitochondrial carrier"/>
    <property type="match status" value="1"/>
</dbReference>
<dbReference type="InterPro" id="IPR023395">
    <property type="entry name" value="MCP_dom_sf"/>
</dbReference>